<dbReference type="PANTHER" id="PTHR43537">
    <property type="entry name" value="TRANSCRIPTIONAL REGULATOR, GNTR FAMILY"/>
    <property type="match status" value="1"/>
</dbReference>
<evidence type="ECO:0000259" key="4">
    <source>
        <dbReference type="PROSITE" id="PS50949"/>
    </source>
</evidence>
<dbReference type="InterPro" id="IPR011711">
    <property type="entry name" value="GntR_C"/>
</dbReference>
<evidence type="ECO:0000313" key="6">
    <source>
        <dbReference type="Proteomes" id="UP001425155"/>
    </source>
</evidence>
<keyword evidence="2" id="KW-0238">DNA-binding</keyword>
<keyword evidence="6" id="KW-1185">Reference proteome</keyword>
<reference evidence="5 6" key="1">
    <citation type="submission" date="2024-03" db="EMBL/GenBank/DDBJ databases">
        <title>YIM 134122 draft genome.</title>
        <authorList>
            <person name="Zuo S."/>
            <person name="Xiong L."/>
        </authorList>
    </citation>
    <scope>NUCLEOTIDE SEQUENCE [LARGE SCALE GENOMIC DNA]</scope>
    <source>
        <strain evidence="5 6">YIM 134122</strain>
    </source>
</reference>
<feature type="domain" description="HTH gntR-type" evidence="4">
    <location>
        <begin position="22"/>
        <end position="92"/>
    </location>
</feature>
<sequence>MPQSISGGTATHAAVFAPLVGAGRAEAVEKRLTDAITLGVLHDGEKLPSETALARQFGVAVVTAREALEALRNRGLVTTRRGRDGGSFVTSGGIRTAVVLDERLQAHSRAELRDLGVHYTAIAGMAAEIAADRSSPDDVDGLATIAASLDVTSEAAARRGVARFHLELAALSQSARLVREEIRLQAEFGPLLWLCLREQDYRDAHRAAQLAIVDAIGDVQPAVARQLITDGIQSAVDWLIGAKAELESKEQTP</sequence>
<dbReference type="Gene3D" id="1.10.10.10">
    <property type="entry name" value="Winged helix-like DNA-binding domain superfamily/Winged helix DNA-binding domain"/>
    <property type="match status" value="1"/>
</dbReference>
<dbReference type="InterPro" id="IPR036390">
    <property type="entry name" value="WH_DNA-bd_sf"/>
</dbReference>
<dbReference type="PRINTS" id="PR00035">
    <property type="entry name" value="HTHGNTR"/>
</dbReference>
<evidence type="ECO:0000256" key="1">
    <source>
        <dbReference type="ARBA" id="ARBA00023015"/>
    </source>
</evidence>
<evidence type="ECO:0000313" key="5">
    <source>
        <dbReference type="EMBL" id="MEN1945646.1"/>
    </source>
</evidence>
<evidence type="ECO:0000256" key="2">
    <source>
        <dbReference type="ARBA" id="ARBA00023125"/>
    </source>
</evidence>
<dbReference type="SMART" id="SM00345">
    <property type="entry name" value="HTH_GNTR"/>
    <property type="match status" value="1"/>
</dbReference>
<proteinExistence type="predicted"/>
<dbReference type="RefSeq" id="WP_342111957.1">
    <property type="nucleotide sequence ID" value="NZ_JBCAUN010000001.1"/>
</dbReference>
<dbReference type="Gene3D" id="1.20.120.530">
    <property type="entry name" value="GntR ligand-binding domain-like"/>
    <property type="match status" value="1"/>
</dbReference>
<dbReference type="PROSITE" id="PS50949">
    <property type="entry name" value="HTH_GNTR"/>
    <property type="match status" value="1"/>
</dbReference>
<dbReference type="InterPro" id="IPR008920">
    <property type="entry name" value="TF_FadR/GntR_C"/>
</dbReference>
<organism evidence="5 6">
    <name type="scientific">Leifsonia stereocauli</name>
    <dbReference type="NCBI Taxonomy" id="3134136"/>
    <lineage>
        <taxon>Bacteria</taxon>
        <taxon>Bacillati</taxon>
        <taxon>Actinomycetota</taxon>
        <taxon>Actinomycetes</taxon>
        <taxon>Micrococcales</taxon>
        <taxon>Microbacteriaceae</taxon>
        <taxon>Leifsonia</taxon>
    </lineage>
</organism>
<dbReference type="SUPFAM" id="SSF46785">
    <property type="entry name" value="Winged helix' DNA-binding domain"/>
    <property type="match status" value="1"/>
</dbReference>
<dbReference type="EMBL" id="JBCLVG010000001">
    <property type="protein sequence ID" value="MEN1945646.1"/>
    <property type="molecule type" value="Genomic_DNA"/>
</dbReference>
<comment type="caution">
    <text evidence="5">The sequence shown here is derived from an EMBL/GenBank/DDBJ whole genome shotgun (WGS) entry which is preliminary data.</text>
</comment>
<accession>A0ABU9W0Y5</accession>
<dbReference type="InterPro" id="IPR000524">
    <property type="entry name" value="Tscrpt_reg_HTH_GntR"/>
</dbReference>
<dbReference type="PANTHER" id="PTHR43537:SF5">
    <property type="entry name" value="UXU OPERON TRANSCRIPTIONAL REGULATOR"/>
    <property type="match status" value="1"/>
</dbReference>
<name>A0ABU9W0Y5_9MICO</name>
<dbReference type="Pfam" id="PF07729">
    <property type="entry name" value="FCD"/>
    <property type="match status" value="1"/>
</dbReference>
<keyword evidence="1" id="KW-0805">Transcription regulation</keyword>
<protein>
    <submittedName>
        <fullName evidence="5">GntR family transcriptional regulator</fullName>
    </submittedName>
</protein>
<dbReference type="Proteomes" id="UP001425155">
    <property type="component" value="Unassembled WGS sequence"/>
</dbReference>
<dbReference type="CDD" id="cd07377">
    <property type="entry name" value="WHTH_GntR"/>
    <property type="match status" value="1"/>
</dbReference>
<keyword evidence="3" id="KW-0804">Transcription</keyword>
<dbReference type="Pfam" id="PF00392">
    <property type="entry name" value="GntR"/>
    <property type="match status" value="1"/>
</dbReference>
<dbReference type="InterPro" id="IPR036388">
    <property type="entry name" value="WH-like_DNA-bd_sf"/>
</dbReference>
<dbReference type="SUPFAM" id="SSF48008">
    <property type="entry name" value="GntR ligand-binding domain-like"/>
    <property type="match status" value="1"/>
</dbReference>
<gene>
    <name evidence="5" type="ORF">WJX64_03720</name>
</gene>
<evidence type="ECO:0000256" key="3">
    <source>
        <dbReference type="ARBA" id="ARBA00023163"/>
    </source>
</evidence>